<dbReference type="InterPro" id="IPR010756">
    <property type="entry name" value="Tls1-like"/>
</dbReference>
<dbReference type="Proteomes" id="UP000242180">
    <property type="component" value="Unassembled WGS sequence"/>
</dbReference>
<gene>
    <name evidence="5" type="ORF">BCR43DRAFT_513819</name>
</gene>
<dbReference type="FunCoup" id="A0A1X2HEM4">
    <property type="interactions" value="21"/>
</dbReference>
<dbReference type="PANTHER" id="PTHR13486">
    <property type="entry name" value="TELOMERE LENGTH AND SILENCING PROTEIN 1 TLS1 FAMILY MEMBER"/>
    <property type="match status" value="1"/>
</dbReference>
<keyword evidence="3" id="KW-0539">Nucleus</keyword>
<dbReference type="OMA" id="NIKTGGM"/>
<protein>
    <submittedName>
        <fullName evidence="5">Hepatocellular carcinoma-associated antigen 59-domain-containing protein</fullName>
    </submittedName>
</protein>
<feature type="compositionally biased region" description="Basic and acidic residues" evidence="4">
    <location>
        <begin position="69"/>
        <end position="78"/>
    </location>
</feature>
<comment type="subcellular location">
    <subcellularLocation>
        <location evidence="1">Nucleus</location>
    </subcellularLocation>
</comment>
<dbReference type="OrthoDB" id="5627at2759"/>
<evidence type="ECO:0000256" key="2">
    <source>
        <dbReference type="ARBA" id="ARBA00007643"/>
    </source>
</evidence>
<dbReference type="STRING" id="13706.A0A1X2HEM4"/>
<dbReference type="GO" id="GO:0005681">
    <property type="term" value="C:spliceosomal complex"/>
    <property type="evidence" value="ECO:0007669"/>
    <property type="project" value="TreeGrafter"/>
</dbReference>
<keyword evidence="6" id="KW-1185">Reference proteome</keyword>
<proteinExistence type="inferred from homology"/>
<evidence type="ECO:0000313" key="5">
    <source>
        <dbReference type="EMBL" id="ORY97403.1"/>
    </source>
</evidence>
<evidence type="ECO:0000256" key="4">
    <source>
        <dbReference type="SAM" id="MobiDB-lite"/>
    </source>
</evidence>
<feature type="region of interest" description="Disordered" evidence="4">
    <location>
        <begin position="209"/>
        <end position="249"/>
    </location>
</feature>
<dbReference type="GO" id="GO:0000398">
    <property type="term" value="P:mRNA splicing, via spliceosome"/>
    <property type="evidence" value="ECO:0007669"/>
    <property type="project" value="TreeGrafter"/>
</dbReference>
<dbReference type="PANTHER" id="PTHR13486:SF2">
    <property type="entry name" value="SPLICING FACTOR C9ORF78"/>
    <property type="match status" value="1"/>
</dbReference>
<dbReference type="Pfam" id="PF07052">
    <property type="entry name" value="Hep_59"/>
    <property type="match status" value="1"/>
</dbReference>
<dbReference type="InParanoid" id="A0A1X2HEM4"/>
<evidence type="ECO:0000256" key="1">
    <source>
        <dbReference type="ARBA" id="ARBA00004123"/>
    </source>
</evidence>
<feature type="compositionally biased region" description="Basic residues" evidence="4">
    <location>
        <begin position="1"/>
        <end position="12"/>
    </location>
</feature>
<feature type="region of interest" description="Disordered" evidence="4">
    <location>
        <begin position="1"/>
        <end position="32"/>
    </location>
</feature>
<dbReference type="AlphaFoldDB" id="A0A1X2HEM4"/>
<evidence type="ECO:0000313" key="6">
    <source>
        <dbReference type="Proteomes" id="UP000242180"/>
    </source>
</evidence>
<sequence length="265" mass="30782">MPITKSKKNYRKRVVESDNDEDSVNEGTAENISETIEDLQELRRLRRKHGGVDAEKLLKGSDKKKKKKAQDDSPDPWKLRTGGFVDKDAIRAARNDEEVPEKKLKLDTFTTQTNALDVDKHMMAYIEQEMRKRRGELTKEEEDAIAQARSKGPLDMYEELYKIPDRLKPVEEGSVQLSSQMLTAIPEVDLGIDVRLRNIEDTERAKRKLLEKEELEGTPAKSEEDDEVPANFEKQIVNPHERKEYWRQTATDEAVAERFKKRMRK</sequence>
<evidence type="ECO:0000256" key="3">
    <source>
        <dbReference type="ARBA" id="ARBA00023242"/>
    </source>
</evidence>
<feature type="compositionally biased region" description="Basic and acidic residues" evidence="4">
    <location>
        <begin position="50"/>
        <end position="61"/>
    </location>
</feature>
<name>A0A1X2HEM4_SYNRA</name>
<accession>A0A1X2HEM4</accession>
<dbReference type="EMBL" id="MCGN01000004">
    <property type="protein sequence ID" value="ORY97403.1"/>
    <property type="molecule type" value="Genomic_DNA"/>
</dbReference>
<feature type="region of interest" description="Disordered" evidence="4">
    <location>
        <begin position="47"/>
        <end position="84"/>
    </location>
</feature>
<comment type="similarity">
    <text evidence="2">Belongs to the TLS1 family.</text>
</comment>
<organism evidence="5 6">
    <name type="scientific">Syncephalastrum racemosum</name>
    <name type="common">Filamentous fungus</name>
    <dbReference type="NCBI Taxonomy" id="13706"/>
    <lineage>
        <taxon>Eukaryota</taxon>
        <taxon>Fungi</taxon>
        <taxon>Fungi incertae sedis</taxon>
        <taxon>Mucoromycota</taxon>
        <taxon>Mucoromycotina</taxon>
        <taxon>Mucoromycetes</taxon>
        <taxon>Mucorales</taxon>
        <taxon>Syncephalastraceae</taxon>
        <taxon>Syncephalastrum</taxon>
    </lineage>
</organism>
<comment type="caution">
    <text evidence="5">The sequence shown here is derived from an EMBL/GenBank/DDBJ whole genome shotgun (WGS) entry which is preliminary data.</text>
</comment>
<reference evidence="5 6" key="1">
    <citation type="submission" date="2016-07" db="EMBL/GenBank/DDBJ databases">
        <title>Pervasive Adenine N6-methylation of Active Genes in Fungi.</title>
        <authorList>
            <consortium name="DOE Joint Genome Institute"/>
            <person name="Mondo S.J."/>
            <person name="Dannebaum R.O."/>
            <person name="Kuo R.C."/>
            <person name="Labutti K."/>
            <person name="Haridas S."/>
            <person name="Kuo A."/>
            <person name="Salamov A."/>
            <person name="Ahrendt S.R."/>
            <person name="Lipzen A."/>
            <person name="Sullivan W."/>
            <person name="Andreopoulos W.B."/>
            <person name="Clum A."/>
            <person name="Lindquist E."/>
            <person name="Daum C."/>
            <person name="Ramamoorthy G.K."/>
            <person name="Gryganskyi A."/>
            <person name="Culley D."/>
            <person name="Magnuson J.K."/>
            <person name="James T.Y."/>
            <person name="O'Malley M.A."/>
            <person name="Stajich J.E."/>
            <person name="Spatafora J.W."/>
            <person name="Visel A."/>
            <person name="Grigoriev I.V."/>
        </authorList>
    </citation>
    <scope>NUCLEOTIDE SEQUENCE [LARGE SCALE GENOMIC DNA]</scope>
    <source>
        <strain evidence="5 6">NRRL 2496</strain>
    </source>
</reference>